<evidence type="ECO:0000256" key="1">
    <source>
        <dbReference type="SAM" id="MobiDB-lite"/>
    </source>
</evidence>
<protein>
    <recommendedName>
        <fullName evidence="5">Glycerophosphoryl diester phosphodiesterase membrane domain-containing protein</fullName>
    </recommendedName>
</protein>
<dbReference type="AlphaFoldDB" id="A0A517MIS0"/>
<gene>
    <name evidence="3" type="ORF">FF011L_35730</name>
</gene>
<feature type="transmembrane region" description="Helical" evidence="2">
    <location>
        <begin position="101"/>
        <end position="126"/>
    </location>
</feature>
<sequence>MSTDNPYQAGSSSGTPMPVMGGPDPQRVAVRSFELLGRGRNLLGDQYWLMVGICLVSLLIGSAVPFGLILGAMVVGIYLCFKQIEQFGKTEFGTAFKGFDFFVDSMLVMLISTALSFAVILPLYLLMGLSTALALALSENNPEISMLILVIMVPLMVCLFAVAIGMVYMPIIFAFQLIADHHLKAIDAVKLSWHGSRKNLFGILKHLFVLSFLSMLAAMLCYLPVFLFIPISFASMFVLYRDIFGPGGFQAPPLTTPVTAGYAASPAGYQPPPPPPQQTPPPTNSI</sequence>
<organism evidence="3 4">
    <name type="scientific">Roseimaritima multifibrata</name>
    <dbReference type="NCBI Taxonomy" id="1930274"/>
    <lineage>
        <taxon>Bacteria</taxon>
        <taxon>Pseudomonadati</taxon>
        <taxon>Planctomycetota</taxon>
        <taxon>Planctomycetia</taxon>
        <taxon>Pirellulales</taxon>
        <taxon>Pirellulaceae</taxon>
        <taxon>Roseimaritima</taxon>
    </lineage>
</organism>
<evidence type="ECO:0008006" key="5">
    <source>
        <dbReference type="Google" id="ProtNLM"/>
    </source>
</evidence>
<dbReference type="Proteomes" id="UP000320672">
    <property type="component" value="Chromosome"/>
</dbReference>
<reference evidence="3 4" key="1">
    <citation type="submission" date="2019-02" db="EMBL/GenBank/DDBJ databases">
        <title>Deep-cultivation of Planctomycetes and their phenomic and genomic characterization uncovers novel biology.</title>
        <authorList>
            <person name="Wiegand S."/>
            <person name="Jogler M."/>
            <person name="Boedeker C."/>
            <person name="Pinto D."/>
            <person name="Vollmers J."/>
            <person name="Rivas-Marin E."/>
            <person name="Kohn T."/>
            <person name="Peeters S.H."/>
            <person name="Heuer A."/>
            <person name="Rast P."/>
            <person name="Oberbeckmann S."/>
            <person name="Bunk B."/>
            <person name="Jeske O."/>
            <person name="Meyerdierks A."/>
            <person name="Storesund J.E."/>
            <person name="Kallscheuer N."/>
            <person name="Luecker S."/>
            <person name="Lage O.M."/>
            <person name="Pohl T."/>
            <person name="Merkel B.J."/>
            <person name="Hornburger P."/>
            <person name="Mueller R.-W."/>
            <person name="Bruemmer F."/>
            <person name="Labrenz M."/>
            <person name="Spormann A.M."/>
            <person name="Op den Camp H."/>
            <person name="Overmann J."/>
            <person name="Amann R."/>
            <person name="Jetten M.S.M."/>
            <person name="Mascher T."/>
            <person name="Medema M.H."/>
            <person name="Devos D.P."/>
            <person name="Kaster A.-K."/>
            <person name="Ovreas L."/>
            <person name="Rohde M."/>
            <person name="Galperin M.Y."/>
            <person name="Jogler C."/>
        </authorList>
    </citation>
    <scope>NUCLEOTIDE SEQUENCE [LARGE SCALE GENOMIC DNA]</scope>
    <source>
        <strain evidence="3 4">FF011L</strain>
    </source>
</reference>
<feature type="region of interest" description="Disordered" evidence="1">
    <location>
        <begin position="1"/>
        <end position="21"/>
    </location>
</feature>
<feature type="transmembrane region" description="Helical" evidence="2">
    <location>
        <begin position="146"/>
        <end position="175"/>
    </location>
</feature>
<keyword evidence="2" id="KW-0472">Membrane</keyword>
<dbReference type="KEGG" id="rml:FF011L_35730"/>
<feature type="transmembrane region" description="Helical" evidence="2">
    <location>
        <begin position="207"/>
        <end position="240"/>
    </location>
</feature>
<evidence type="ECO:0000313" key="3">
    <source>
        <dbReference type="EMBL" id="QDS94791.1"/>
    </source>
</evidence>
<accession>A0A517MIS0</accession>
<feature type="compositionally biased region" description="Polar residues" evidence="1">
    <location>
        <begin position="1"/>
        <end position="15"/>
    </location>
</feature>
<dbReference type="OrthoDB" id="276595at2"/>
<feature type="region of interest" description="Disordered" evidence="1">
    <location>
        <begin position="262"/>
        <end position="286"/>
    </location>
</feature>
<dbReference type="EMBL" id="CP036262">
    <property type="protein sequence ID" value="QDS94791.1"/>
    <property type="molecule type" value="Genomic_DNA"/>
</dbReference>
<keyword evidence="4" id="KW-1185">Reference proteome</keyword>
<feature type="compositionally biased region" description="Pro residues" evidence="1">
    <location>
        <begin position="269"/>
        <end position="286"/>
    </location>
</feature>
<keyword evidence="2" id="KW-0812">Transmembrane</keyword>
<name>A0A517MIS0_9BACT</name>
<dbReference type="RefSeq" id="WP_145352754.1">
    <property type="nucleotide sequence ID" value="NZ_CP036262.1"/>
</dbReference>
<proteinExistence type="predicted"/>
<evidence type="ECO:0000313" key="4">
    <source>
        <dbReference type="Proteomes" id="UP000320672"/>
    </source>
</evidence>
<evidence type="ECO:0000256" key="2">
    <source>
        <dbReference type="SAM" id="Phobius"/>
    </source>
</evidence>
<keyword evidence="2" id="KW-1133">Transmembrane helix</keyword>
<feature type="transmembrane region" description="Helical" evidence="2">
    <location>
        <begin position="47"/>
        <end position="80"/>
    </location>
</feature>